<protein>
    <submittedName>
        <fullName evidence="2">Uncharacterized protein</fullName>
    </submittedName>
</protein>
<evidence type="ECO:0000313" key="3">
    <source>
        <dbReference type="Proteomes" id="UP000008141"/>
    </source>
</evidence>
<dbReference type="GO" id="GO:0033615">
    <property type="term" value="P:mitochondrial proton-transporting ATP synthase complex assembly"/>
    <property type="evidence" value="ECO:0007669"/>
    <property type="project" value="TreeGrafter"/>
</dbReference>
<sequence length="185" mass="20287">MQRRLAHAAGRLLVEGQGVALCQGFPAVHWQLAPPPAAGAAALHLPPGGLRWHSELAQRKPEGQQDFVYEAPFGAALTWFTQPYVTRLRYERGTGSVEASTLTLLGRPRTDRFQLGEVQEAASMHPLTSFQARGRRYYVDAEHFGDKALLARLQPAAAAAHVTEAAEAAQAAQHRPQQQGREQQH</sequence>
<dbReference type="InterPro" id="IPR009724">
    <property type="entry name" value="TMEM70"/>
</dbReference>
<feature type="region of interest" description="Disordered" evidence="1">
    <location>
        <begin position="164"/>
        <end position="185"/>
    </location>
</feature>
<dbReference type="OrthoDB" id="156886at2759"/>
<gene>
    <name evidence="2" type="ORF">CHLNCDRAFT_135778</name>
</gene>
<evidence type="ECO:0000256" key="1">
    <source>
        <dbReference type="SAM" id="MobiDB-lite"/>
    </source>
</evidence>
<accession>E1ZIZ6</accession>
<organism evidence="3">
    <name type="scientific">Chlorella variabilis</name>
    <name type="common">Green alga</name>
    <dbReference type="NCBI Taxonomy" id="554065"/>
    <lineage>
        <taxon>Eukaryota</taxon>
        <taxon>Viridiplantae</taxon>
        <taxon>Chlorophyta</taxon>
        <taxon>core chlorophytes</taxon>
        <taxon>Trebouxiophyceae</taxon>
        <taxon>Chlorellales</taxon>
        <taxon>Chlorellaceae</taxon>
        <taxon>Chlorella clade</taxon>
        <taxon>Chlorella</taxon>
    </lineage>
</organism>
<dbReference type="GeneID" id="17353578"/>
<dbReference type="AlphaFoldDB" id="E1ZIZ6"/>
<dbReference type="RefSeq" id="XP_005846520.1">
    <property type="nucleotide sequence ID" value="XM_005846458.1"/>
</dbReference>
<dbReference type="GO" id="GO:0031966">
    <property type="term" value="C:mitochondrial membrane"/>
    <property type="evidence" value="ECO:0007669"/>
    <property type="project" value="TreeGrafter"/>
</dbReference>
<dbReference type="Proteomes" id="UP000008141">
    <property type="component" value="Unassembled WGS sequence"/>
</dbReference>
<dbReference type="PANTHER" id="PTHR13281:SF0">
    <property type="entry name" value="TRANSMEMBRANE PROTEIN 70, MITOCHONDRIAL"/>
    <property type="match status" value="1"/>
</dbReference>
<dbReference type="InterPro" id="IPR045325">
    <property type="entry name" value="TMEM70/TMEM186/TMEM223"/>
</dbReference>
<dbReference type="PANTHER" id="PTHR13281">
    <property type="entry name" value="TRANSMEMBRANE PROTEIN 70, MITOCHONDRIAL"/>
    <property type="match status" value="1"/>
</dbReference>
<dbReference type="InParanoid" id="E1ZIZ6"/>
<dbReference type="eggNOG" id="KOG4478">
    <property type="taxonomic scope" value="Eukaryota"/>
</dbReference>
<dbReference type="KEGG" id="cvr:CHLNCDRAFT_135778"/>
<name>E1ZIZ6_CHLVA</name>
<evidence type="ECO:0000313" key="2">
    <source>
        <dbReference type="EMBL" id="EFN54418.1"/>
    </source>
</evidence>
<keyword evidence="3" id="KW-1185">Reference proteome</keyword>
<dbReference type="STRING" id="554065.E1ZIZ6"/>
<proteinExistence type="predicted"/>
<dbReference type="EMBL" id="GL433848">
    <property type="protein sequence ID" value="EFN54418.1"/>
    <property type="molecule type" value="Genomic_DNA"/>
</dbReference>
<reference evidence="2 3" key="1">
    <citation type="journal article" date="2010" name="Plant Cell">
        <title>The Chlorella variabilis NC64A genome reveals adaptation to photosymbiosis, coevolution with viruses, and cryptic sex.</title>
        <authorList>
            <person name="Blanc G."/>
            <person name="Duncan G."/>
            <person name="Agarkova I."/>
            <person name="Borodovsky M."/>
            <person name="Gurnon J."/>
            <person name="Kuo A."/>
            <person name="Lindquist E."/>
            <person name="Lucas S."/>
            <person name="Pangilinan J."/>
            <person name="Polle J."/>
            <person name="Salamov A."/>
            <person name="Terry A."/>
            <person name="Yamada T."/>
            <person name="Dunigan D.D."/>
            <person name="Grigoriev I.V."/>
            <person name="Claverie J.M."/>
            <person name="Van Etten J.L."/>
        </authorList>
    </citation>
    <scope>NUCLEOTIDE SEQUENCE [LARGE SCALE GENOMIC DNA]</scope>
    <source>
        <strain evidence="2 3">NC64A</strain>
    </source>
</reference>
<dbReference type="Pfam" id="PF06979">
    <property type="entry name" value="TMEM70"/>
    <property type="match status" value="1"/>
</dbReference>